<evidence type="ECO:0000256" key="1">
    <source>
        <dbReference type="SAM" id="MobiDB-lite"/>
    </source>
</evidence>
<dbReference type="CDD" id="cd14688">
    <property type="entry name" value="bZIP_YAP"/>
    <property type="match status" value="1"/>
</dbReference>
<gene>
    <name evidence="2" type="ORF">QQX98_002086</name>
</gene>
<evidence type="ECO:0000313" key="2">
    <source>
        <dbReference type="EMBL" id="KAK7421619.1"/>
    </source>
</evidence>
<feature type="region of interest" description="Disordered" evidence="1">
    <location>
        <begin position="150"/>
        <end position="180"/>
    </location>
</feature>
<dbReference type="Proteomes" id="UP001498476">
    <property type="component" value="Unassembled WGS sequence"/>
</dbReference>
<dbReference type="EMBL" id="JAZAVJ010000021">
    <property type="protein sequence ID" value="KAK7421619.1"/>
    <property type="molecule type" value="Genomic_DNA"/>
</dbReference>
<organism evidence="2 3">
    <name type="scientific">Neonectria punicea</name>
    <dbReference type="NCBI Taxonomy" id="979145"/>
    <lineage>
        <taxon>Eukaryota</taxon>
        <taxon>Fungi</taxon>
        <taxon>Dikarya</taxon>
        <taxon>Ascomycota</taxon>
        <taxon>Pezizomycotina</taxon>
        <taxon>Sordariomycetes</taxon>
        <taxon>Hypocreomycetidae</taxon>
        <taxon>Hypocreales</taxon>
        <taxon>Nectriaceae</taxon>
        <taxon>Neonectria</taxon>
    </lineage>
</organism>
<dbReference type="InterPro" id="IPR021833">
    <property type="entry name" value="DUF3425"/>
</dbReference>
<sequence>MPADRMTGEAQPTSDAKRPRKRVMTAARKEQNRVAQMAYRKRQREHRQTRTQAQQRDRRKLPVLKPHAEPESDACSLSSVHDIQGEDRLQLHPTVADQVNLPPIQPSETNSRCQDLTILSKPLIPVLPDPLNLNWDPTGLSFVTDPVLAESEPNSSTQTGDDILSMDNVASNPESTVLPSAHNPDLSRLPCIKRNSIRLVPTNVACAVLENALSLGFDLTKIVACTGEYISPFYQPNASPETDPETLIAYSTAIVNPSSSRSIPAHLRPTLAQVLIPHDASLDLIPLPFLRDRAIMLSAVMPHTFNLWELKADIYHRGGLVIWQCDRTGQGSKAESPFFQPWDMRSWEATSWFLQKWCMVVGGKESAFWKQSAWWHALRGVGES</sequence>
<dbReference type="PANTHER" id="PTHR38116:SF8">
    <property type="entry name" value="BZIP DOMAIN-CONTAINING PROTEIN"/>
    <property type="match status" value="1"/>
</dbReference>
<protein>
    <recommendedName>
        <fullName evidence="4">BZIP domain-containing protein</fullName>
    </recommendedName>
</protein>
<proteinExistence type="predicted"/>
<feature type="region of interest" description="Disordered" evidence="1">
    <location>
        <begin position="1"/>
        <end position="76"/>
    </location>
</feature>
<keyword evidence="3" id="KW-1185">Reference proteome</keyword>
<comment type="caution">
    <text evidence="2">The sequence shown here is derived from an EMBL/GenBank/DDBJ whole genome shotgun (WGS) entry which is preliminary data.</text>
</comment>
<dbReference type="Pfam" id="PF11905">
    <property type="entry name" value="DUF3425"/>
    <property type="match status" value="1"/>
</dbReference>
<feature type="compositionally biased region" description="Basic residues" evidence="1">
    <location>
        <begin position="39"/>
        <end position="49"/>
    </location>
</feature>
<accession>A0ABR1HKW3</accession>
<name>A0ABR1HKW3_9HYPO</name>
<evidence type="ECO:0000313" key="3">
    <source>
        <dbReference type="Proteomes" id="UP001498476"/>
    </source>
</evidence>
<feature type="compositionally biased region" description="Polar residues" evidence="1">
    <location>
        <begin position="168"/>
        <end position="178"/>
    </location>
</feature>
<dbReference type="PANTHER" id="PTHR38116">
    <property type="entry name" value="CHROMOSOME 7, WHOLE GENOME SHOTGUN SEQUENCE"/>
    <property type="match status" value="1"/>
</dbReference>
<reference evidence="2 3" key="1">
    <citation type="journal article" date="2025" name="Microbiol. Resour. Announc.">
        <title>Draft genome sequences for Neonectria magnoliae and Neonectria punicea, canker pathogens of Liriodendron tulipifera and Acer saccharum in West Virginia.</title>
        <authorList>
            <person name="Petronek H.M."/>
            <person name="Kasson M.T."/>
            <person name="Metheny A.M."/>
            <person name="Stauder C.M."/>
            <person name="Lovett B."/>
            <person name="Lynch S.C."/>
            <person name="Garnas J.R."/>
            <person name="Kasson L.R."/>
            <person name="Stajich J.E."/>
        </authorList>
    </citation>
    <scope>NUCLEOTIDE SEQUENCE [LARGE SCALE GENOMIC DNA]</scope>
    <source>
        <strain evidence="2 3">NRRL 64653</strain>
    </source>
</reference>
<evidence type="ECO:0008006" key="4">
    <source>
        <dbReference type="Google" id="ProtNLM"/>
    </source>
</evidence>